<dbReference type="Gene3D" id="3.40.50.720">
    <property type="entry name" value="NAD(P)-binding Rossmann-like Domain"/>
    <property type="match status" value="1"/>
</dbReference>
<evidence type="ECO:0000256" key="2">
    <source>
        <dbReference type="ARBA" id="ARBA00012962"/>
    </source>
</evidence>
<reference evidence="13 14" key="1">
    <citation type="submission" date="2019-11" db="EMBL/GenBank/DDBJ databases">
        <authorList>
            <person name="He Y."/>
        </authorList>
    </citation>
    <scope>NUCLEOTIDE SEQUENCE [LARGE SCALE GENOMIC DNA]</scope>
    <source>
        <strain evidence="13 14">SCSIO 58843</strain>
    </source>
</reference>
<dbReference type="InterPro" id="IPR036291">
    <property type="entry name" value="NAD(P)-bd_dom_sf"/>
</dbReference>
<dbReference type="Pfam" id="PF08501">
    <property type="entry name" value="Shikimate_dh_N"/>
    <property type="match status" value="1"/>
</dbReference>
<evidence type="ECO:0000256" key="7">
    <source>
        <dbReference type="ARBA" id="ARBA00049442"/>
    </source>
</evidence>
<feature type="binding site" evidence="8">
    <location>
        <position position="307"/>
    </location>
    <ligand>
        <name>shikimate</name>
        <dbReference type="ChEBI" id="CHEBI:36208"/>
    </ligand>
</feature>
<dbReference type="GO" id="GO:0050661">
    <property type="term" value="F:NADP binding"/>
    <property type="evidence" value="ECO:0007669"/>
    <property type="project" value="InterPro"/>
</dbReference>
<feature type="domain" description="Quinate/shikimate 5-dehydrogenase/glutamyl-tRNA reductase" evidence="10">
    <location>
        <begin position="176"/>
        <end position="226"/>
    </location>
</feature>
<feature type="binding site" evidence="8">
    <location>
        <position position="145"/>
    </location>
    <ligand>
        <name>shikimate</name>
        <dbReference type="ChEBI" id="CHEBI:36208"/>
    </ligand>
</feature>
<dbReference type="Gene3D" id="3.40.50.10860">
    <property type="entry name" value="Leucine Dehydrogenase, chain A, domain 1"/>
    <property type="match status" value="1"/>
</dbReference>
<keyword evidence="3 8" id="KW-0028">Amino-acid biosynthesis</keyword>
<dbReference type="InterPro" id="IPR022893">
    <property type="entry name" value="Shikimate_DH_fam"/>
</dbReference>
<dbReference type="GO" id="GO:0005829">
    <property type="term" value="C:cytosol"/>
    <property type="evidence" value="ECO:0007669"/>
    <property type="project" value="TreeGrafter"/>
</dbReference>
<feature type="region of interest" description="Disordered" evidence="9">
    <location>
        <begin position="1"/>
        <end position="56"/>
    </location>
</feature>
<feature type="binding site" evidence="8">
    <location>
        <position position="279"/>
    </location>
    <ligand>
        <name>shikimate</name>
        <dbReference type="ChEBI" id="CHEBI:36208"/>
    </ligand>
</feature>
<proteinExistence type="inferred from homology"/>
<evidence type="ECO:0000313" key="13">
    <source>
        <dbReference type="EMBL" id="QGG95168.1"/>
    </source>
</evidence>
<feature type="binding site" evidence="8">
    <location>
        <position position="120"/>
    </location>
    <ligand>
        <name>shikimate</name>
        <dbReference type="ChEBI" id="CHEBI:36208"/>
    </ligand>
</feature>
<feature type="binding site" evidence="8">
    <location>
        <begin position="210"/>
        <end position="215"/>
    </location>
    <ligand>
        <name>NADP(+)</name>
        <dbReference type="ChEBI" id="CHEBI:58349"/>
    </ligand>
</feature>
<comment type="pathway">
    <text evidence="1 8">Metabolic intermediate biosynthesis; chorismate biosynthesis; chorismate from D-erythrose 4-phosphate and phosphoenolpyruvate: step 4/7.</text>
</comment>
<feature type="compositionally biased region" description="Low complexity" evidence="9">
    <location>
        <begin position="14"/>
        <end position="46"/>
    </location>
</feature>
<accession>A0A5Q2RE33</accession>
<feature type="binding site" evidence="8">
    <location>
        <position position="160"/>
    </location>
    <ligand>
        <name>shikimate</name>
        <dbReference type="ChEBI" id="CHEBI:36208"/>
    </ligand>
</feature>
<dbReference type="InterPro" id="IPR013708">
    <property type="entry name" value="Shikimate_DH-bd_N"/>
</dbReference>
<dbReference type="PANTHER" id="PTHR21089">
    <property type="entry name" value="SHIKIMATE DEHYDROGENASE"/>
    <property type="match status" value="1"/>
</dbReference>
<comment type="function">
    <text evidence="8">Involved in the biosynthesis of the chorismate, which leads to the biosynthesis of aromatic amino acids. Catalyzes the reversible NADPH linked reduction of 3-dehydroshikimate (DHSA) to yield shikimate (SA).</text>
</comment>
<dbReference type="KEGG" id="atq:GH723_08685"/>
<evidence type="ECO:0000256" key="5">
    <source>
        <dbReference type="ARBA" id="ARBA00023002"/>
    </source>
</evidence>
<evidence type="ECO:0000313" key="14">
    <source>
        <dbReference type="Proteomes" id="UP000334019"/>
    </source>
</evidence>
<protein>
    <recommendedName>
        <fullName evidence="2 8">Shikimate dehydrogenase (NADP(+))</fullName>
        <shortName evidence="8">SDH</shortName>
        <ecNumber evidence="2 8">1.1.1.25</ecNumber>
    </recommendedName>
</protein>
<dbReference type="SUPFAM" id="SSF51735">
    <property type="entry name" value="NAD(P)-binding Rossmann-fold domains"/>
    <property type="match status" value="1"/>
</dbReference>
<dbReference type="UniPathway" id="UPA00053">
    <property type="reaction ID" value="UER00087"/>
</dbReference>
<dbReference type="CDD" id="cd01065">
    <property type="entry name" value="NAD_bind_Shikimate_DH"/>
    <property type="match status" value="1"/>
</dbReference>
<dbReference type="AlphaFoldDB" id="A0A5Q2RE33"/>
<dbReference type="Proteomes" id="UP000334019">
    <property type="component" value="Chromosome"/>
</dbReference>
<evidence type="ECO:0000259" key="12">
    <source>
        <dbReference type="Pfam" id="PF18317"/>
    </source>
</evidence>
<dbReference type="InterPro" id="IPR006151">
    <property type="entry name" value="Shikm_DH/Glu-tRNA_Rdtase"/>
</dbReference>
<dbReference type="HAMAP" id="MF_00222">
    <property type="entry name" value="Shikimate_DH_AroE"/>
    <property type="match status" value="1"/>
</dbReference>
<dbReference type="NCBIfam" id="TIGR00507">
    <property type="entry name" value="aroE"/>
    <property type="match status" value="1"/>
</dbReference>
<dbReference type="Pfam" id="PF18317">
    <property type="entry name" value="SDH_C"/>
    <property type="match status" value="1"/>
</dbReference>
<dbReference type="GO" id="GO:0009073">
    <property type="term" value="P:aromatic amino acid family biosynthetic process"/>
    <property type="evidence" value="ECO:0007669"/>
    <property type="project" value="UniProtKB-KW"/>
</dbReference>
<dbReference type="Pfam" id="PF01488">
    <property type="entry name" value="Shikimate_DH"/>
    <property type="match status" value="1"/>
</dbReference>
<name>A0A5Q2RE33_9ACTN</name>
<evidence type="ECO:0000256" key="8">
    <source>
        <dbReference type="HAMAP-Rule" id="MF_00222"/>
    </source>
</evidence>
<feature type="binding site" evidence="8">
    <location>
        <position position="277"/>
    </location>
    <ligand>
        <name>NADP(+)</name>
        <dbReference type="ChEBI" id="CHEBI:58349"/>
    </ligand>
</feature>
<comment type="catalytic activity">
    <reaction evidence="7 8">
        <text>shikimate + NADP(+) = 3-dehydroshikimate + NADPH + H(+)</text>
        <dbReference type="Rhea" id="RHEA:17737"/>
        <dbReference type="ChEBI" id="CHEBI:15378"/>
        <dbReference type="ChEBI" id="CHEBI:16630"/>
        <dbReference type="ChEBI" id="CHEBI:36208"/>
        <dbReference type="ChEBI" id="CHEBI:57783"/>
        <dbReference type="ChEBI" id="CHEBI:58349"/>
        <dbReference type="EC" id="1.1.1.25"/>
    </reaction>
</comment>
<keyword evidence="14" id="KW-1185">Reference proteome</keyword>
<keyword evidence="6 8" id="KW-0057">Aromatic amino acid biosynthesis</keyword>
<evidence type="ECO:0000256" key="9">
    <source>
        <dbReference type="SAM" id="MobiDB-lite"/>
    </source>
</evidence>
<dbReference type="SUPFAM" id="SSF53223">
    <property type="entry name" value="Aminoacid dehydrogenase-like, N-terminal domain"/>
    <property type="match status" value="1"/>
</dbReference>
<feature type="active site" description="Proton acceptor" evidence="8">
    <location>
        <position position="124"/>
    </location>
</feature>
<comment type="caution">
    <text evidence="8">Lacks conserved residue(s) required for the propagation of feature annotation.</text>
</comment>
<evidence type="ECO:0000256" key="3">
    <source>
        <dbReference type="ARBA" id="ARBA00022605"/>
    </source>
</evidence>
<evidence type="ECO:0000256" key="4">
    <source>
        <dbReference type="ARBA" id="ARBA00022857"/>
    </source>
</evidence>
<feature type="domain" description="Shikimate dehydrogenase substrate binding N-terminal" evidence="11">
    <location>
        <begin position="65"/>
        <end position="147"/>
    </location>
</feature>
<comment type="similarity">
    <text evidence="8">Belongs to the shikimate dehydrogenase family.</text>
</comment>
<dbReference type="GO" id="GO:0019632">
    <property type="term" value="P:shikimate metabolic process"/>
    <property type="evidence" value="ECO:0007669"/>
    <property type="project" value="InterPro"/>
</dbReference>
<feature type="binding site" evidence="8">
    <location>
        <begin position="186"/>
        <end position="190"/>
    </location>
    <ligand>
        <name>NADP(+)</name>
        <dbReference type="ChEBI" id="CHEBI:58349"/>
    </ligand>
</feature>
<dbReference type="GO" id="GO:0008652">
    <property type="term" value="P:amino acid biosynthetic process"/>
    <property type="evidence" value="ECO:0007669"/>
    <property type="project" value="UniProtKB-KW"/>
</dbReference>
<keyword evidence="5 8" id="KW-0560">Oxidoreductase</keyword>
<evidence type="ECO:0000259" key="11">
    <source>
        <dbReference type="Pfam" id="PF08501"/>
    </source>
</evidence>
<feature type="binding site" evidence="8">
    <location>
        <begin position="73"/>
        <end position="75"/>
    </location>
    <ligand>
        <name>shikimate</name>
        <dbReference type="ChEBI" id="CHEBI:36208"/>
    </ligand>
</feature>
<dbReference type="EC" id="1.1.1.25" evidence="2 8"/>
<feature type="binding site" evidence="8">
    <location>
        <position position="300"/>
    </location>
    <ligand>
        <name>NADP(+)</name>
        <dbReference type="ChEBI" id="CHEBI:58349"/>
    </ligand>
</feature>
<organism evidence="13 14">
    <name type="scientific">Actinomarinicola tropica</name>
    <dbReference type="NCBI Taxonomy" id="2789776"/>
    <lineage>
        <taxon>Bacteria</taxon>
        <taxon>Bacillati</taxon>
        <taxon>Actinomycetota</taxon>
        <taxon>Acidimicrobiia</taxon>
        <taxon>Acidimicrobiales</taxon>
        <taxon>Iamiaceae</taxon>
        <taxon>Actinomarinicola</taxon>
    </lineage>
</organism>
<dbReference type="GO" id="GO:0004764">
    <property type="term" value="F:shikimate 3-dehydrogenase (NADP+) activity"/>
    <property type="evidence" value="ECO:0007669"/>
    <property type="project" value="UniProtKB-UniRule"/>
</dbReference>
<evidence type="ECO:0000256" key="6">
    <source>
        <dbReference type="ARBA" id="ARBA00023141"/>
    </source>
</evidence>
<feature type="compositionally biased region" description="Basic residues" evidence="9">
    <location>
        <begin position="1"/>
        <end position="13"/>
    </location>
</feature>
<comment type="subunit">
    <text evidence="8">Homodimer.</text>
</comment>
<dbReference type="InterPro" id="IPR046346">
    <property type="entry name" value="Aminoacid_DH-like_N_sf"/>
</dbReference>
<evidence type="ECO:0000256" key="1">
    <source>
        <dbReference type="ARBA" id="ARBA00004871"/>
    </source>
</evidence>
<sequence>MRRSPRRSTRSRVRGSTTCWPPRTGPTSSPTTTTSSSASATSPGPRGCSDRDVTSPSATTRLAAVIGDPVRHSLSPALFNAAFAARGMDWAYLAFEVSEPHGADAIGACRALGLEGLSVTMPHKRTAALTVDRCTPQATALQAVNCVQRIGDELVGHNTDGAGFVDALAEDLGEDVVEGARTVVLGAGGAARAIVLALAERGAAEVAVVNRTEARAAEAASLAPGVARIGRRDDLAGATLVVNATSVGMAATGDAAATSRFPVEPELLHDAQVVVDVVYHPLRTALLDAASERGARTVGGLGMLVHQAAHAFRIWTGEPAPLDAMWTAARAGVAERSAT</sequence>
<dbReference type="PANTHER" id="PTHR21089:SF1">
    <property type="entry name" value="BIFUNCTIONAL 3-DEHYDROQUINATE DEHYDRATASE_SHIKIMATE DEHYDROGENASE, CHLOROPLASTIC"/>
    <property type="match status" value="1"/>
</dbReference>
<evidence type="ECO:0000259" key="10">
    <source>
        <dbReference type="Pfam" id="PF01488"/>
    </source>
</evidence>
<feature type="domain" description="SDH C-terminal" evidence="12">
    <location>
        <begin position="300"/>
        <end position="330"/>
    </location>
</feature>
<dbReference type="EMBL" id="CP045851">
    <property type="protein sequence ID" value="QGG95168.1"/>
    <property type="molecule type" value="Genomic_DNA"/>
</dbReference>
<dbReference type="GO" id="GO:0009423">
    <property type="term" value="P:chorismate biosynthetic process"/>
    <property type="evidence" value="ECO:0007669"/>
    <property type="project" value="UniProtKB-UniRule"/>
</dbReference>
<gene>
    <name evidence="8 13" type="primary">aroE</name>
    <name evidence="13" type="ORF">GH723_08685</name>
</gene>
<keyword evidence="4 8" id="KW-0521">NADP</keyword>
<dbReference type="InterPro" id="IPR011342">
    <property type="entry name" value="Shikimate_DH"/>
</dbReference>
<dbReference type="InterPro" id="IPR041121">
    <property type="entry name" value="SDH_C"/>
</dbReference>